<feature type="compositionally biased region" description="Pro residues" evidence="1">
    <location>
        <begin position="137"/>
        <end position="146"/>
    </location>
</feature>
<feature type="region of interest" description="Disordered" evidence="1">
    <location>
        <begin position="1"/>
        <end position="71"/>
    </location>
</feature>
<evidence type="ECO:0000256" key="1">
    <source>
        <dbReference type="SAM" id="MobiDB-lite"/>
    </source>
</evidence>
<dbReference type="AlphaFoldDB" id="A0A8J4FS77"/>
<feature type="domain" description="VWFA" evidence="2">
    <location>
        <begin position="453"/>
        <end position="655"/>
    </location>
</feature>
<feature type="region of interest" description="Disordered" evidence="1">
    <location>
        <begin position="245"/>
        <end position="264"/>
    </location>
</feature>
<keyword evidence="4" id="KW-1185">Reference proteome</keyword>
<dbReference type="InterPro" id="IPR036465">
    <property type="entry name" value="vWFA_dom_sf"/>
</dbReference>
<reference evidence="3" key="1">
    <citation type="journal article" date="2021" name="Proc. Natl. Acad. Sci. U.S.A.">
        <title>Three genomes in the algal genus Volvox reveal the fate of a haploid sex-determining region after a transition to homothallism.</title>
        <authorList>
            <person name="Yamamoto K."/>
            <person name="Hamaji T."/>
            <person name="Kawai-Toyooka H."/>
            <person name="Matsuzaki R."/>
            <person name="Takahashi F."/>
            <person name="Nishimura Y."/>
            <person name="Kawachi M."/>
            <person name="Noguchi H."/>
            <person name="Minakuchi Y."/>
            <person name="Umen J.G."/>
            <person name="Toyoda A."/>
            <person name="Nozaki H."/>
        </authorList>
    </citation>
    <scope>NUCLEOTIDE SEQUENCE</scope>
    <source>
        <strain evidence="3">NIES-3786</strain>
    </source>
</reference>
<feature type="compositionally biased region" description="Polar residues" evidence="1">
    <location>
        <begin position="1"/>
        <end position="18"/>
    </location>
</feature>
<dbReference type="PANTHER" id="PTHR10579:SF43">
    <property type="entry name" value="ZINC FINGER (C3HC4-TYPE RING FINGER) FAMILY PROTEIN"/>
    <property type="match status" value="1"/>
</dbReference>
<sequence length="913" mass="95268">MQGHHSLQSHSPTPTAATQEAFKPDSGDMQTPPAFPAQPIPQPTLGYPPPGAGHEVPPAPSSPSPASPDALVVTVPHLPSALTHTTGIQDLLPNQNQPASTIPTPPSGHNPGDGISPPASPIIISPPLSAASLATPGAPPAFPPPSTTSMFADPDNHPTATGTKSPEHDQMVKPPPMPPTTHQQRSTSPCKLPPVPSSVPWVTAPANKAPVASARGWLSRCLRRIFNRVRGEESGVGAALTPGGSAAIGNKSPQRWSGGVGRCGRRTSCGRNVEEHGESNKARKIKAILQQAALLPLARRHELLAMAEKLHPELAPAFLEDNRAAKDTNAGIPAAVNDMEPVPGLEAKLKELAQLVMKSSQLPAAPTALATSHAAATPQIASAAAKTSKDIGGPAMEAAEGAVAAEGAEAQPGDVLSVSVIPEYDQYGLDAQTVRAVVSIKAITEVPKRARVALTCVLDRSGSMAGSLIRLVQKTCHFLIDQLNDDDFLGLISYSGDVREDLPLIRMTTAARTVAHAVVEELVATDSTALYDGLVAGVRQQMEAETELGSCGGGGGGGGATGSLSLSSLPASQLVHSCFLFTDGEATDGPRTPADIISGLRQLQEPSGQNVTVHTFGFGAGHSVELLQAVAEAQGGMYYYVKSTDDIASAFGDALGGLLAVVAKAVRVEVRTHPGVTLTAFRSGGRVIGASSPSFTPSTATIASANITSRTASVPTGAIFNDMFAEETRECLIVLEIPSSPPAASELVFVDLQFTDVASGQRVKRTTELRVCRNAVPRPVGQLPAELVFVTAARFETLDAIEAAQRAAAARGGDVEHAHRLLDTQLKRLQSAPLKGPKLTALADQTRLAKLSIRPKTRADQRSVAAMAGTVQVLKQQRAAISTVSTMQCYEQYDLKSKRAVRLRASKMVSDWP</sequence>
<proteinExistence type="predicted"/>
<feature type="compositionally biased region" description="Pro residues" evidence="1">
    <location>
        <begin position="33"/>
        <end position="66"/>
    </location>
</feature>
<feature type="compositionally biased region" description="Polar residues" evidence="1">
    <location>
        <begin position="90"/>
        <end position="102"/>
    </location>
</feature>
<dbReference type="InterPro" id="IPR002035">
    <property type="entry name" value="VWF_A"/>
</dbReference>
<evidence type="ECO:0000259" key="2">
    <source>
        <dbReference type="PROSITE" id="PS50234"/>
    </source>
</evidence>
<comment type="caution">
    <text evidence="3">The sequence shown here is derived from an EMBL/GenBank/DDBJ whole genome shotgun (WGS) entry which is preliminary data.</text>
</comment>
<gene>
    <name evidence="3" type="ORF">Vretifemale_12491</name>
</gene>
<organism evidence="3 4">
    <name type="scientific">Volvox reticuliferus</name>
    <dbReference type="NCBI Taxonomy" id="1737510"/>
    <lineage>
        <taxon>Eukaryota</taxon>
        <taxon>Viridiplantae</taxon>
        <taxon>Chlorophyta</taxon>
        <taxon>core chlorophytes</taxon>
        <taxon>Chlorophyceae</taxon>
        <taxon>CS clade</taxon>
        <taxon>Chlamydomonadales</taxon>
        <taxon>Volvocaceae</taxon>
        <taxon>Volvox</taxon>
    </lineage>
</organism>
<evidence type="ECO:0000313" key="3">
    <source>
        <dbReference type="EMBL" id="GIL83796.1"/>
    </source>
</evidence>
<dbReference type="Proteomes" id="UP000747110">
    <property type="component" value="Unassembled WGS sequence"/>
</dbReference>
<feature type="region of interest" description="Disordered" evidence="1">
    <location>
        <begin position="90"/>
        <end position="193"/>
    </location>
</feature>
<dbReference type="PANTHER" id="PTHR10579">
    <property type="entry name" value="CALCIUM-ACTIVATED CHLORIDE CHANNEL REGULATOR"/>
    <property type="match status" value="1"/>
</dbReference>
<dbReference type="SUPFAM" id="SSF53300">
    <property type="entry name" value="vWA-like"/>
    <property type="match status" value="1"/>
</dbReference>
<dbReference type="InterPro" id="IPR051266">
    <property type="entry name" value="CLCR"/>
</dbReference>
<evidence type="ECO:0000313" key="4">
    <source>
        <dbReference type="Proteomes" id="UP000747110"/>
    </source>
</evidence>
<feature type="compositionally biased region" description="Low complexity" evidence="1">
    <location>
        <begin position="114"/>
        <end position="136"/>
    </location>
</feature>
<dbReference type="SMART" id="SM00327">
    <property type="entry name" value="VWA"/>
    <property type="match status" value="1"/>
</dbReference>
<name>A0A8J4FS77_9CHLO</name>
<dbReference type="OrthoDB" id="687730at2759"/>
<feature type="compositionally biased region" description="Polar residues" evidence="1">
    <location>
        <begin position="180"/>
        <end position="189"/>
    </location>
</feature>
<protein>
    <recommendedName>
        <fullName evidence="2">VWFA domain-containing protein</fullName>
    </recommendedName>
</protein>
<dbReference type="EMBL" id="BNCP01000027">
    <property type="protein sequence ID" value="GIL83796.1"/>
    <property type="molecule type" value="Genomic_DNA"/>
</dbReference>
<dbReference type="Gene3D" id="3.40.50.410">
    <property type="entry name" value="von Willebrand factor, type A domain"/>
    <property type="match status" value="1"/>
</dbReference>
<dbReference type="Pfam" id="PF13768">
    <property type="entry name" value="VWA_3"/>
    <property type="match status" value="1"/>
</dbReference>
<dbReference type="PROSITE" id="PS50234">
    <property type="entry name" value="VWFA"/>
    <property type="match status" value="1"/>
</dbReference>
<accession>A0A8J4FS77</accession>